<evidence type="ECO:0008006" key="4">
    <source>
        <dbReference type="Google" id="ProtNLM"/>
    </source>
</evidence>
<dbReference type="Proteomes" id="UP000261324">
    <property type="component" value="Unassembled WGS sequence"/>
</dbReference>
<feature type="transmembrane region" description="Helical" evidence="1">
    <location>
        <begin position="189"/>
        <end position="208"/>
    </location>
</feature>
<accession>A0A3E4PJA1</accession>
<dbReference type="PANTHER" id="PTHR40078:SF1">
    <property type="entry name" value="INTEGRAL MEMBRANE PROTEIN"/>
    <property type="match status" value="1"/>
</dbReference>
<dbReference type="EMBL" id="QSRA01000023">
    <property type="protein sequence ID" value="RGK80124.1"/>
    <property type="molecule type" value="Genomic_DNA"/>
</dbReference>
<protein>
    <recommendedName>
        <fullName evidence="4">YitT family protein</fullName>
    </recommendedName>
</protein>
<proteinExistence type="predicted"/>
<keyword evidence="1" id="KW-0812">Transmembrane</keyword>
<evidence type="ECO:0000313" key="3">
    <source>
        <dbReference type="Proteomes" id="UP000261324"/>
    </source>
</evidence>
<organism evidence="2 3">
    <name type="scientific">Dorea formicigenerans</name>
    <dbReference type="NCBI Taxonomy" id="39486"/>
    <lineage>
        <taxon>Bacteria</taxon>
        <taxon>Bacillati</taxon>
        <taxon>Bacillota</taxon>
        <taxon>Clostridia</taxon>
        <taxon>Lachnospirales</taxon>
        <taxon>Lachnospiraceae</taxon>
        <taxon>Dorea</taxon>
    </lineage>
</organism>
<comment type="caution">
    <text evidence="2">The sequence shown here is derived from an EMBL/GenBank/DDBJ whole genome shotgun (WGS) entry which is preliminary data.</text>
</comment>
<reference evidence="2 3" key="1">
    <citation type="submission" date="2018-08" db="EMBL/GenBank/DDBJ databases">
        <title>A genome reference for cultivated species of the human gut microbiota.</title>
        <authorList>
            <person name="Zou Y."/>
            <person name="Xue W."/>
            <person name="Luo G."/>
        </authorList>
    </citation>
    <scope>NUCLEOTIDE SEQUENCE [LARGE SCALE GENOMIC DNA]</scope>
    <source>
        <strain evidence="2 3">TF09-3</strain>
    </source>
</reference>
<dbReference type="Pfam" id="PF19700">
    <property type="entry name" value="DUF6198"/>
    <property type="match status" value="1"/>
</dbReference>
<gene>
    <name evidence="2" type="ORF">DXC93_13995</name>
</gene>
<evidence type="ECO:0000256" key="1">
    <source>
        <dbReference type="SAM" id="Phobius"/>
    </source>
</evidence>
<dbReference type="AlphaFoldDB" id="A0A3E4PJA1"/>
<feature type="transmembrane region" description="Helical" evidence="1">
    <location>
        <begin position="118"/>
        <end position="140"/>
    </location>
</feature>
<dbReference type="InterPro" id="IPR038750">
    <property type="entry name" value="YczE/YyaS-like"/>
</dbReference>
<evidence type="ECO:0000313" key="2">
    <source>
        <dbReference type="EMBL" id="RGK80124.1"/>
    </source>
</evidence>
<name>A0A3E4PJA1_9FIRM</name>
<feature type="transmembrane region" description="Helical" evidence="1">
    <location>
        <begin position="12"/>
        <end position="42"/>
    </location>
</feature>
<dbReference type="PANTHER" id="PTHR40078">
    <property type="entry name" value="INTEGRAL MEMBRANE PROTEIN-RELATED"/>
    <property type="match status" value="1"/>
</dbReference>
<keyword evidence="1" id="KW-1133">Transmembrane helix</keyword>
<sequence>MKKRKMYSEIIYFIAITFMSLGIALVSLSELGLSMVVAPVYIISEKIDGLTFGRAEYMVQGMVFCVFCIIKKKIKPVYFFSFFTGVLYGILIDFWRSLWGKYMTIIIQSGKLVLGGRILYFIIGVICSAFSVSLFYRIYLYSPVYEFFVKGVSKEFGIDVIKFKRVFDASGLIIACILSAVLFQKLIGVGIGTFIMAYFNGIIIDYIGRLVDKNVTIEPYWKNAAKKFEL</sequence>
<dbReference type="RefSeq" id="WP_117660646.1">
    <property type="nucleotide sequence ID" value="NZ_QSRA01000023.1"/>
</dbReference>
<feature type="transmembrane region" description="Helical" evidence="1">
    <location>
        <begin position="166"/>
        <end position="183"/>
    </location>
</feature>
<keyword evidence="1" id="KW-0472">Membrane</keyword>
<feature type="transmembrane region" description="Helical" evidence="1">
    <location>
        <begin position="77"/>
        <end position="98"/>
    </location>
</feature>
<feature type="transmembrane region" description="Helical" evidence="1">
    <location>
        <begin position="54"/>
        <end position="70"/>
    </location>
</feature>